<reference evidence="1 2" key="1">
    <citation type="submission" date="2016-08" db="EMBL/GenBank/DDBJ databases">
        <title>New Insights into Marine Group III Euryarchaeota, from dark to light.</title>
        <authorList>
            <person name="Haro-Moreno J.M."/>
            <person name="Rodriguez-Valera F."/>
            <person name="Lopez-Garcia P."/>
            <person name="Moreira D."/>
            <person name="Martin-Cuadrado A.B."/>
        </authorList>
    </citation>
    <scope>NUCLEOTIDE SEQUENCE [LARGE SCALE GENOMIC DNA]</scope>
    <source>
        <strain evidence="1">CG-Epi1</strain>
    </source>
</reference>
<comment type="caution">
    <text evidence="1">The sequence shown here is derived from an EMBL/GenBank/DDBJ whole genome shotgun (WGS) entry which is preliminary data.</text>
</comment>
<evidence type="ECO:0000313" key="1">
    <source>
        <dbReference type="EMBL" id="OIR21066.1"/>
    </source>
</evidence>
<dbReference type="Proteomes" id="UP000183080">
    <property type="component" value="Unassembled WGS sequence"/>
</dbReference>
<dbReference type="STRING" id="1888995.BD935_03420"/>
<gene>
    <name evidence="1" type="ORF">BD935_03420</name>
</gene>
<name>A0A1J5TJD8_9ARCH</name>
<dbReference type="EMBL" id="MIZA01000002">
    <property type="protein sequence ID" value="OIR21066.1"/>
    <property type="molecule type" value="Genomic_DNA"/>
</dbReference>
<dbReference type="AlphaFoldDB" id="A0A1J5TJD8"/>
<sequence length="165" mass="18334">MTEGIPVVRMYTDSSGHTRFAKMQIPIEPKTGLGSVGLFSSLLVNKNLGDNSGDVKTQFAVTPVPENVEGEGPKLAHTAPRRQLVLSLSGCLEFKSCGVDSDDSEHKVVIRRGDILLAEDLEGEGHVWRFIKAQDGRFYPWVRCYIHLGDEYEHFVSQLIPAIEH</sequence>
<proteinExistence type="predicted"/>
<evidence type="ECO:0000313" key="2">
    <source>
        <dbReference type="Proteomes" id="UP000183080"/>
    </source>
</evidence>
<protein>
    <submittedName>
        <fullName evidence="1">Uncharacterized protein</fullName>
    </submittedName>
</protein>
<organism evidence="1 2">
    <name type="scientific">Marine Group III euryarchaeote CG-Epi1</name>
    <dbReference type="NCBI Taxonomy" id="1888995"/>
    <lineage>
        <taxon>Archaea</taxon>
        <taxon>Methanobacteriati</taxon>
        <taxon>Thermoplasmatota</taxon>
        <taxon>Thermoplasmata</taxon>
        <taxon>Candidatus Thermoprofundales</taxon>
    </lineage>
</organism>
<accession>A0A1J5TJD8</accession>